<dbReference type="Pfam" id="PF17231">
    <property type="entry name" value="DUF5305"/>
    <property type="match status" value="1"/>
</dbReference>
<dbReference type="InterPro" id="IPR035185">
    <property type="entry name" value="DUF5305"/>
</dbReference>
<dbReference type="AlphaFoldDB" id="A0A0E3PI08"/>
<dbReference type="HOGENOM" id="CLU_038446_2_0_2"/>
<reference evidence="2 3" key="1">
    <citation type="submission" date="2014-07" db="EMBL/GenBank/DDBJ databases">
        <title>Methanogenic archaea and the global carbon cycle.</title>
        <authorList>
            <person name="Henriksen J.R."/>
            <person name="Luke J."/>
            <person name="Reinhart S."/>
            <person name="Benedict M.N."/>
            <person name="Youngblut N.D."/>
            <person name="Metcalf M.E."/>
            <person name="Whitaker R.J."/>
            <person name="Metcalf W.W."/>
        </authorList>
    </citation>
    <scope>NUCLEOTIDE SEQUENCE [LARGE SCALE GENOMIC DNA]</scope>
    <source>
        <strain evidence="2 3">HI350</strain>
    </source>
</reference>
<organism evidence="2 3">
    <name type="scientific">Methanosarcina siciliae HI350</name>
    <dbReference type="NCBI Taxonomy" id="1434119"/>
    <lineage>
        <taxon>Archaea</taxon>
        <taxon>Methanobacteriati</taxon>
        <taxon>Methanobacteriota</taxon>
        <taxon>Stenosarchaea group</taxon>
        <taxon>Methanomicrobia</taxon>
        <taxon>Methanosarcinales</taxon>
        <taxon>Methanosarcinaceae</taxon>
        <taxon>Methanosarcina</taxon>
    </lineage>
</organism>
<accession>A0A0E3PI08</accession>
<proteinExistence type="predicted"/>
<evidence type="ECO:0000256" key="1">
    <source>
        <dbReference type="SAM" id="Phobius"/>
    </source>
</evidence>
<dbReference type="Proteomes" id="UP000033092">
    <property type="component" value="Chromosome"/>
</dbReference>
<keyword evidence="1" id="KW-0812">Transmembrane</keyword>
<keyword evidence="1" id="KW-0472">Membrane</keyword>
<dbReference type="PATRIC" id="fig|1434119.4.peg.4010"/>
<dbReference type="GeneID" id="41607242"/>
<feature type="transmembrane region" description="Helical" evidence="1">
    <location>
        <begin position="227"/>
        <end position="245"/>
    </location>
</feature>
<sequence length="335" mass="38197">MLTVVFLLIMVFSGLWIYEKYTETSYEQEEVLSYTQYGTYTYSASVTEPNPLYPEGTRLEMGKAAYFFAVSPTLDVSFIYSFEAADSADLDVEAETMIVASGKEGSGEEQKIFWQKKFSVGDPITVKMENGDIFIYNFTLDMPETKLMAKKVQYQLNYSSDLAIEIVTTVDYEGKINGQKVKGTKNFAMPINIVSTYYQVPAELGSREDTYKNIRVKRDPSLSMIKFPLFLFFLNAILVGALIPIGKMKKIDTEYIEKIEKERKKAPFKEFISKGKIPENLNSLLQVEISSLKDLVDVASDINERVIHDTASGEYFIIHNGTLYIFFEDPSEEEY</sequence>
<gene>
    <name evidence="2" type="ORF">MSSIH_3075</name>
</gene>
<keyword evidence="1" id="KW-1133">Transmembrane helix</keyword>
<evidence type="ECO:0000313" key="3">
    <source>
        <dbReference type="Proteomes" id="UP000033092"/>
    </source>
</evidence>
<dbReference type="KEGG" id="msz:MSSIH_3075"/>
<name>A0A0E3PI08_9EURY</name>
<evidence type="ECO:0008006" key="4">
    <source>
        <dbReference type="Google" id="ProtNLM"/>
    </source>
</evidence>
<protein>
    <recommendedName>
        <fullName evidence="4">DUF5305 domain-containing protein</fullName>
    </recommendedName>
</protein>
<dbReference type="EMBL" id="CP009507">
    <property type="protein sequence ID" value="AKB33765.1"/>
    <property type="molecule type" value="Genomic_DNA"/>
</dbReference>
<evidence type="ECO:0000313" key="2">
    <source>
        <dbReference type="EMBL" id="AKB33765.1"/>
    </source>
</evidence>
<dbReference type="RefSeq" id="WP_148705877.1">
    <property type="nucleotide sequence ID" value="NZ_CP009507.1"/>
</dbReference>